<evidence type="ECO:0000259" key="6">
    <source>
        <dbReference type="Pfam" id="PF04542"/>
    </source>
</evidence>
<comment type="similarity">
    <text evidence="1">Belongs to the sigma-70 factor family. ECF subfamily.</text>
</comment>
<dbReference type="PANTHER" id="PTHR43133:SF8">
    <property type="entry name" value="RNA POLYMERASE SIGMA FACTOR HI_1459-RELATED"/>
    <property type="match status" value="1"/>
</dbReference>
<dbReference type="Pfam" id="PF08281">
    <property type="entry name" value="Sigma70_r4_2"/>
    <property type="match status" value="1"/>
</dbReference>
<feature type="domain" description="RNA polymerase sigma-70 region 2" evidence="6">
    <location>
        <begin position="28"/>
        <end position="93"/>
    </location>
</feature>
<protein>
    <submittedName>
        <fullName evidence="8">RNA polymerase subunit sigma-24</fullName>
    </submittedName>
</protein>
<comment type="caution">
    <text evidence="8">The sequence shown here is derived from an EMBL/GenBank/DDBJ whole genome shotgun (WGS) entry which is preliminary data.</text>
</comment>
<dbReference type="GO" id="GO:0016987">
    <property type="term" value="F:sigma factor activity"/>
    <property type="evidence" value="ECO:0007669"/>
    <property type="project" value="UniProtKB-KW"/>
</dbReference>
<dbReference type="NCBIfam" id="TIGR02937">
    <property type="entry name" value="sigma70-ECF"/>
    <property type="match status" value="1"/>
</dbReference>
<keyword evidence="9" id="KW-1185">Reference proteome</keyword>
<dbReference type="AlphaFoldDB" id="A0A1G1TKI3"/>
<dbReference type="InterPro" id="IPR007627">
    <property type="entry name" value="RNA_pol_sigma70_r2"/>
</dbReference>
<dbReference type="InterPro" id="IPR013324">
    <property type="entry name" value="RNA_pol_sigma_r3/r4-like"/>
</dbReference>
<sequence>MENLAFSLPTPLLPMTASQQDRQIADAVRQQRPRLLQFIRRRIPDEAEAEDLLQDVFAELVESYRLLKPVEQAAAWLFRVARNRIIDLYRRQRPVSLEAAFGAAEADPDGEGLLLADLLPAPDDSPENRLLRETLMDALTDALAELPVAQREVFVWHELEDKSFKEMEAETGVPLKTLISRKHYAVLHLRKRLQKLYTELFTD</sequence>
<feature type="domain" description="RNA polymerase sigma factor 70 region 4 type 2" evidence="7">
    <location>
        <begin position="137"/>
        <end position="186"/>
    </location>
</feature>
<dbReference type="Proteomes" id="UP000177506">
    <property type="component" value="Unassembled WGS sequence"/>
</dbReference>
<dbReference type="OrthoDB" id="9784272at2"/>
<evidence type="ECO:0000313" key="8">
    <source>
        <dbReference type="EMBL" id="OGX91368.1"/>
    </source>
</evidence>
<dbReference type="SUPFAM" id="SSF88659">
    <property type="entry name" value="Sigma3 and sigma4 domains of RNA polymerase sigma factors"/>
    <property type="match status" value="1"/>
</dbReference>
<dbReference type="InterPro" id="IPR013249">
    <property type="entry name" value="RNA_pol_sigma70_r4_t2"/>
</dbReference>
<dbReference type="EMBL" id="MDZA01000066">
    <property type="protein sequence ID" value="OGX91368.1"/>
    <property type="molecule type" value="Genomic_DNA"/>
</dbReference>
<accession>A0A1G1TKI3</accession>
<dbReference type="InterPro" id="IPR013325">
    <property type="entry name" value="RNA_pol_sigma_r2"/>
</dbReference>
<reference evidence="8 9" key="1">
    <citation type="submission" date="2016-08" db="EMBL/GenBank/DDBJ databases">
        <title>Hymenobacter coccineus sp. nov., Hymenobacter lapidarius sp. nov. and Hymenobacter glacialis sp. nov., isolated from Antarctic soil.</title>
        <authorList>
            <person name="Sedlacek I."/>
            <person name="Kralova S."/>
            <person name="Kyrova K."/>
            <person name="Maslanova I."/>
            <person name="Stankova E."/>
            <person name="Vrbovska V."/>
            <person name="Nemec M."/>
            <person name="Bartak M."/>
            <person name="Svec P."/>
            <person name="Busse H.-J."/>
            <person name="Pantucek R."/>
        </authorList>
    </citation>
    <scope>NUCLEOTIDE SEQUENCE [LARGE SCALE GENOMIC DNA]</scope>
    <source>
        <strain evidence="8 9">CCM 8649</strain>
    </source>
</reference>
<proteinExistence type="inferred from homology"/>
<keyword evidence="3" id="KW-0731">Sigma factor</keyword>
<keyword evidence="4" id="KW-0238">DNA-binding</keyword>
<name>A0A1G1TKI3_9BACT</name>
<evidence type="ECO:0000256" key="3">
    <source>
        <dbReference type="ARBA" id="ARBA00023082"/>
    </source>
</evidence>
<dbReference type="Pfam" id="PF04542">
    <property type="entry name" value="Sigma70_r2"/>
    <property type="match status" value="1"/>
</dbReference>
<dbReference type="PANTHER" id="PTHR43133">
    <property type="entry name" value="RNA POLYMERASE ECF-TYPE SIGMA FACTO"/>
    <property type="match status" value="1"/>
</dbReference>
<evidence type="ECO:0000256" key="5">
    <source>
        <dbReference type="ARBA" id="ARBA00023163"/>
    </source>
</evidence>
<organism evidence="8 9">
    <name type="scientific">Hymenobacter coccineus</name>
    <dbReference type="NCBI Taxonomy" id="1908235"/>
    <lineage>
        <taxon>Bacteria</taxon>
        <taxon>Pseudomonadati</taxon>
        <taxon>Bacteroidota</taxon>
        <taxon>Cytophagia</taxon>
        <taxon>Cytophagales</taxon>
        <taxon>Hymenobacteraceae</taxon>
        <taxon>Hymenobacter</taxon>
    </lineage>
</organism>
<dbReference type="InterPro" id="IPR036388">
    <property type="entry name" value="WH-like_DNA-bd_sf"/>
</dbReference>
<dbReference type="InterPro" id="IPR039425">
    <property type="entry name" value="RNA_pol_sigma-70-like"/>
</dbReference>
<dbReference type="GO" id="GO:0003677">
    <property type="term" value="F:DNA binding"/>
    <property type="evidence" value="ECO:0007669"/>
    <property type="project" value="UniProtKB-KW"/>
</dbReference>
<evidence type="ECO:0000256" key="4">
    <source>
        <dbReference type="ARBA" id="ARBA00023125"/>
    </source>
</evidence>
<dbReference type="InterPro" id="IPR014284">
    <property type="entry name" value="RNA_pol_sigma-70_dom"/>
</dbReference>
<dbReference type="Gene3D" id="1.10.1740.10">
    <property type="match status" value="1"/>
</dbReference>
<dbReference type="Gene3D" id="1.10.10.10">
    <property type="entry name" value="Winged helix-like DNA-binding domain superfamily/Winged helix DNA-binding domain"/>
    <property type="match status" value="1"/>
</dbReference>
<evidence type="ECO:0000256" key="2">
    <source>
        <dbReference type="ARBA" id="ARBA00023015"/>
    </source>
</evidence>
<dbReference type="GO" id="GO:0006352">
    <property type="term" value="P:DNA-templated transcription initiation"/>
    <property type="evidence" value="ECO:0007669"/>
    <property type="project" value="InterPro"/>
</dbReference>
<evidence type="ECO:0000313" key="9">
    <source>
        <dbReference type="Proteomes" id="UP000177506"/>
    </source>
</evidence>
<gene>
    <name evidence="8" type="ORF">BEN49_05090</name>
</gene>
<keyword evidence="5" id="KW-0804">Transcription</keyword>
<evidence type="ECO:0000256" key="1">
    <source>
        <dbReference type="ARBA" id="ARBA00010641"/>
    </source>
</evidence>
<evidence type="ECO:0000259" key="7">
    <source>
        <dbReference type="Pfam" id="PF08281"/>
    </source>
</evidence>
<keyword evidence="2" id="KW-0805">Transcription regulation</keyword>
<dbReference type="SUPFAM" id="SSF88946">
    <property type="entry name" value="Sigma2 domain of RNA polymerase sigma factors"/>
    <property type="match status" value="1"/>
</dbReference>